<evidence type="ECO:0000313" key="5">
    <source>
        <dbReference type="EMBL" id="ATG97826.1"/>
    </source>
</evidence>
<dbReference type="Gene3D" id="1.10.260.40">
    <property type="entry name" value="lambda repressor-like DNA-binding domains"/>
    <property type="match status" value="1"/>
</dbReference>
<dbReference type="SUPFAM" id="SSF47413">
    <property type="entry name" value="lambda repressor-like DNA-binding domains"/>
    <property type="match status" value="1"/>
</dbReference>
<dbReference type="SMART" id="SM00530">
    <property type="entry name" value="HTH_XRE"/>
    <property type="match status" value="1"/>
</dbReference>
<dbReference type="InterPro" id="IPR050807">
    <property type="entry name" value="TransReg_Diox_bact_type"/>
</dbReference>
<dbReference type="Pfam" id="PF01381">
    <property type="entry name" value="HTH_3"/>
    <property type="match status" value="1"/>
</dbReference>
<dbReference type="GO" id="GO:0003677">
    <property type="term" value="F:DNA binding"/>
    <property type="evidence" value="ECO:0007669"/>
    <property type="project" value="UniProtKB-KW"/>
</dbReference>
<dbReference type="InterPro" id="IPR010982">
    <property type="entry name" value="Lambda_DNA-bd_dom_sf"/>
</dbReference>
<evidence type="ECO:0000256" key="3">
    <source>
        <dbReference type="ARBA" id="ARBA00023163"/>
    </source>
</evidence>
<dbReference type="PANTHER" id="PTHR46797">
    <property type="entry name" value="HTH-TYPE TRANSCRIPTIONAL REGULATOR"/>
    <property type="match status" value="1"/>
</dbReference>
<dbReference type="AlphaFoldDB" id="A0A291ISZ0"/>
<evidence type="ECO:0000259" key="4">
    <source>
        <dbReference type="PROSITE" id="PS50943"/>
    </source>
</evidence>
<gene>
    <name evidence="5" type="ORF">CP520_02755</name>
</gene>
<evidence type="ECO:0000256" key="1">
    <source>
        <dbReference type="ARBA" id="ARBA00023015"/>
    </source>
</evidence>
<keyword evidence="1" id="KW-0805">Transcription regulation</keyword>
<dbReference type="InterPro" id="IPR001387">
    <property type="entry name" value="Cro/C1-type_HTH"/>
</dbReference>
<dbReference type="CDD" id="cd00093">
    <property type="entry name" value="HTH_XRE"/>
    <property type="match status" value="1"/>
</dbReference>
<keyword evidence="3" id="KW-0804">Transcription</keyword>
<sequence length="58" mass="6733">MKELRAKENITQEELSFRSGLHRNYISDTERGTRNISLKAVQKIADGLNVELIELFKK</sequence>
<proteinExistence type="predicted"/>
<dbReference type="GO" id="GO:0005829">
    <property type="term" value="C:cytosol"/>
    <property type="evidence" value="ECO:0007669"/>
    <property type="project" value="TreeGrafter"/>
</dbReference>
<evidence type="ECO:0000256" key="2">
    <source>
        <dbReference type="ARBA" id="ARBA00023125"/>
    </source>
</evidence>
<accession>A0A291ISZ0</accession>
<dbReference type="PANTHER" id="PTHR46797:SF23">
    <property type="entry name" value="HTH-TYPE TRANSCRIPTIONAL REGULATOR SUTR"/>
    <property type="match status" value="1"/>
</dbReference>
<dbReference type="PROSITE" id="PS50943">
    <property type="entry name" value="HTH_CROC1"/>
    <property type="match status" value="1"/>
</dbReference>
<protein>
    <submittedName>
        <fullName evidence="5">Transcriptional regulator</fullName>
    </submittedName>
</protein>
<dbReference type="Proteomes" id="UP000232227">
    <property type="component" value="Chromosome"/>
</dbReference>
<feature type="domain" description="HTH cro/C1-type" evidence="4">
    <location>
        <begin position="1"/>
        <end position="55"/>
    </location>
</feature>
<dbReference type="EMBL" id="CP023668">
    <property type="protein sequence ID" value="ATG97826.1"/>
    <property type="molecule type" value="Genomic_DNA"/>
</dbReference>
<organism evidence="5 6">
    <name type="scientific">Mesoplasma lactucae ATCC 49193</name>
    <dbReference type="NCBI Taxonomy" id="81460"/>
    <lineage>
        <taxon>Bacteria</taxon>
        <taxon>Bacillati</taxon>
        <taxon>Mycoplasmatota</taxon>
        <taxon>Mollicutes</taxon>
        <taxon>Entomoplasmatales</taxon>
        <taxon>Entomoplasmataceae</taxon>
        <taxon>Mesoplasma</taxon>
    </lineage>
</organism>
<keyword evidence="2" id="KW-0238">DNA-binding</keyword>
<dbReference type="GO" id="GO:0003700">
    <property type="term" value="F:DNA-binding transcription factor activity"/>
    <property type="evidence" value="ECO:0007669"/>
    <property type="project" value="TreeGrafter"/>
</dbReference>
<dbReference type="KEGG" id="mlac:CP520_02755"/>
<name>A0A291ISZ0_9MOLU</name>
<evidence type="ECO:0000313" key="6">
    <source>
        <dbReference type="Proteomes" id="UP000232227"/>
    </source>
</evidence>
<keyword evidence="6" id="KW-1185">Reference proteome</keyword>
<dbReference type="OrthoDB" id="9814553at2"/>
<reference evidence="5 6" key="1">
    <citation type="submission" date="2017-09" db="EMBL/GenBank/DDBJ databases">
        <title>SPAdes assembly of the Mesoplasma lactucae genome.</title>
        <authorList>
            <person name="Knight T.F."/>
            <person name="Rubinstein R."/>
            <person name="Citino T."/>
        </authorList>
    </citation>
    <scope>NUCLEOTIDE SEQUENCE [LARGE SCALE GENOMIC DNA]</scope>
    <source>
        <strain evidence="5 6">831-C4</strain>
    </source>
</reference>